<proteinExistence type="predicted"/>
<organism evidence="1 2">
    <name type="scientific">Longimonas halophila</name>
    <dbReference type="NCBI Taxonomy" id="1469170"/>
    <lineage>
        <taxon>Bacteria</taxon>
        <taxon>Pseudomonadati</taxon>
        <taxon>Rhodothermota</taxon>
        <taxon>Rhodothermia</taxon>
        <taxon>Rhodothermales</taxon>
        <taxon>Salisaetaceae</taxon>
        <taxon>Longimonas</taxon>
    </lineage>
</organism>
<comment type="caution">
    <text evidence="1">The sequence shown here is derived from an EMBL/GenBank/DDBJ whole genome shotgun (WGS) entry which is preliminary data.</text>
</comment>
<keyword evidence="2" id="KW-1185">Reference proteome</keyword>
<dbReference type="Pfam" id="PF07849">
    <property type="entry name" value="DUF1641"/>
    <property type="match status" value="1"/>
</dbReference>
<gene>
    <name evidence="1" type="ORF">CRI93_01670</name>
</gene>
<accession>A0A2H3NQB2</accession>
<dbReference type="OrthoDB" id="1491368at2"/>
<dbReference type="EMBL" id="PDEP01000001">
    <property type="protein sequence ID" value="PEN09461.1"/>
    <property type="molecule type" value="Genomic_DNA"/>
</dbReference>
<dbReference type="PANTHER" id="PTHR39180">
    <property type="match status" value="1"/>
</dbReference>
<dbReference type="PANTHER" id="PTHR39180:SF2">
    <property type="entry name" value="DUF1641 DOMAIN-CONTAINING PROTEIN"/>
    <property type="match status" value="1"/>
</dbReference>
<protein>
    <recommendedName>
        <fullName evidence="3">DUF1641 domain-containing protein</fullName>
    </recommendedName>
</protein>
<dbReference type="AlphaFoldDB" id="A0A2H3NQB2"/>
<evidence type="ECO:0000313" key="2">
    <source>
        <dbReference type="Proteomes" id="UP000221024"/>
    </source>
</evidence>
<dbReference type="Proteomes" id="UP000221024">
    <property type="component" value="Unassembled WGS sequence"/>
</dbReference>
<reference evidence="1 2" key="1">
    <citation type="submission" date="2017-10" db="EMBL/GenBank/DDBJ databases">
        <title>Draft genome of Longimonas halophila.</title>
        <authorList>
            <person name="Goh K.M."/>
            <person name="Shamsir M.S."/>
            <person name="Lim S.W."/>
        </authorList>
    </citation>
    <scope>NUCLEOTIDE SEQUENCE [LARGE SCALE GENOMIC DNA]</scope>
    <source>
        <strain evidence="1 2">KCTC 42399</strain>
    </source>
</reference>
<evidence type="ECO:0008006" key="3">
    <source>
        <dbReference type="Google" id="ProtNLM"/>
    </source>
</evidence>
<evidence type="ECO:0000313" key="1">
    <source>
        <dbReference type="EMBL" id="PEN09461.1"/>
    </source>
</evidence>
<sequence>MSTPSANGAASLEERLNDPQTTKALHRILDRLDAIEDAVDGLATAVDQAPQAANMVTDMVDDGYRTAEAHGVDLDERMHLALQLTERLTAPKTVETLTRLMNRMDDVDRLIDLADQAPQAANMLVDMFDDAYRAAEASGHDPELVLRRTAEALSELSAFVGSDEFTALKDSGILDPQAVSVVGKAGDALADCRRECGDEPPQVGLWGLFKALRDPDTRRALGFLTSFGKHFGRKLQS</sequence>
<dbReference type="RefSeq" id="WP_098060859.1">
    <property type="nucleotide sequence ID" value="NZ_PDEP01000001.1"/>
</dbReference>
<dbReference type="InterPro" id="IPR012440">
    <property type="entry name" value="DUF1641"/>
</dbReference>
<name>A0A2H3NQB2_9BACT</name>